<gene>
    <name evidence="3" type="ORF">WMSIL1_LOCUS4044</name>
</gene>
<protein>
    <submittedName>
        <fullName evidence="3">Uncharacterized protein</fullName>
    </submittedName>
</protein>
<evidence type="ECO:0000256" key="2">
    <source>
        <dbReference type="SAM" id="Phobius"/>
    </source>
</evidence>
<reference evidence="3 4" key="1">
    <citation type="submission" date="2019-07" db="EMBL/GenBank/DDBJ databases">
        <authorList>
            <person name="Jastrzebski P J."/>
            <person name="Paukszto L."/>
            <person name="Jastrzebski P J."/>
        </authorList>
    </citation>
    <scope>NUCLEOTIDE SEQUENCE [LARGE SCALE GENOMIC DNA]</scope>
    <source>
        <strain evidence="3 4">WMS-il1</strain>
    </source>
</reference>
<accession>A0A564Y961</accession>
<evidence type="ECO:0000313" key="3">
    <source>
        <dbReference type="EMBL" id="VUZ43726.1"/>
    </source>
</evidence>
<dbReference type="Proteomes" id="UP000321570">
    <property type="component" value="Unassembled WGS sequence"/>
</dbReference>
<feature type="region of interest" description="Disordered" evidence="1">
    <location>
        <begin position="171"/>
        <end position="196"/>
    </location>
</feature>
<name>A0A564Y961_HYMDI</name>
<feature type="region of interest" description="Disordered" evidence="1">
    <location>
        <begin position="114"/>
        <end position="134"/>
    </location>
</feature>
<sequence>MSGPLYLGVGSIGVAAFAAFTHLLKTYTNIVRGESQRKGLEDLRQKFLQSIVSGESGAYYIDSDKLPYFRDWADKYYLREEDWDKTIQAITADLHSRGIYFSGPYNEAAQKYEKEYKERHDKAQQLMSNSKSDNVDPPVILSNLPKKLKLAGHAASAVAAMANMLPGPGAPLPAGTSKATPPPAGERATEPGSIVPMDSHVLPREEWLFKGNMFHWTTIRFPIRKIAQIPECDIFKPCGKYGENNNIFLLDNLTMYPFMCWLNDSDNWNTRDEADLAFGCYKKWRVKRVHYKLSQFRNVTTRTISAAGQNKNITGEDANGRILYASDQSGAVQFLTLNDSANSENNVNTADFVRSSIYMGGCKVRAKLLGNPLYWEDVRWMNENSVVTLNYNFDDTYLGRTMWFKRLWTYTWGNTNSTKPWGRCNLWLIPGINTLGRPTLANARGPRVARAHMRAMIYGLCEVPIVRYKV</sequence>
<proteinExistence type="predicted"/>
<keyword evidence="2" id="KW-1133">Transmembrane helix</keyword>
<evidence type="ECO:0000256" key="1">
    <source>
        <dbReference type="SAM" id="MobiDB-lite"/>
    </source>
</evidence>
<dbReference type="AlphaFoldDB" id="A0A564Y961"/>
<organism evidence="3 4">
    <name type="scientific">Hymenolepis diminuta</name>
    <name type="common">Rat tapeworm</name>
    <dbReference type="NCBI Taxonomy" id="6216"/>
    <lineage>
        <taxon>Eukaryota</taxon>
        <taxon>Metazoa</taxon>
        <taxon>Spiralia</taxon>
        <taxon>Lophotrochozoa</taxon>
        <taxon>Platyhelminthes</taxon>
        <taxon>Cestoda</taxon>
        <taxon>Eucestoda</taxon>
        <taxon>Cyclophyllidea</taxon>
        <taxon>Hymenolepididae</taxon>
        <taxon>Hymenolepis</taxon>
    </lineage>
</organism>
<feature type="transmembrane region" description="Helical" evidence="2">
    <location>
        <begin position="6"/>
        <end position="24"/>
    </location>
</feature>
<dbReference type="EMBL" id="CABIJS010000111">
    <property type="protein sequence ID" value="VUZ43726.1"/>
    <property type="molecule type" value="Genomic_DNA"/>
</dbReference>
<keyword evidence="4" id="KW-1185">Reference proteome</keyword>
<feature type="compositionally biased region" description="Basic and acidic residues" evidence="1">
    <location>
        <begin position="114"/>
        <end position="123"/>
    </location>
</feature>
<evidence type="ECO:0000313" key="4">
    <source>
        <dbReference type="Proteomes" id="UP000321570"/>
    </source>
</evidence>
<keyword evidence="2" id="KW-0472">Membrane</keyword>
<keyword evidence="2" id="KW-0812">Transmembrane</keyword>